<feature type="domain" description="ABC transporter" evidence="10">
    <location>
        <begin position="337"/>
        <end position="572"/>
    </location>
</feature>
<evidence type="ECO:0000256" key="3">
    <source>
        <dbReference type="ARBA" id="ARBA00022475"/>
    </source>
</evidence>
<dbReference type="Pfam" id="PF00005">
    <property type="entry name" value="ABC_tran"/>
    <property type="match status" value="1"/>
</dbReference>
<protein>
    <submittedName>
        <fullName evidence="12">Multidrug ABC transporter permease/ATP-binding protein</fullName>
    </submittedName>
</protein>
<dbReference type="EMBL" id="MQMF01000002">
    <property type="protein sequence ID" value="OOE13045.1"/>
    <property type="molecule type" value="Genomic_DNA"/>
</dbReference>
<feature type="domain" description="ABC transmembrane type-1" evidence="11">
    <location>
        <begin position="21"/>
        <end position="304"/>
    </location>
</feature>
<evidence type="ECO:0000313" key="13">
    <source>
        <dbReference type="Proteomes" id="UP000188597"/>
    </source>
</evidence>
<dbReference type="PANTHER" id="PTHR43394">
    <property type="entry name" value="ATP-DEPENDENT PERMEASE MDL1, MITOCHONDRIAL"/>
    <property type="match status" value="1"/>
</dbReference>
<dbReference type="PROSITE" id="PS50929">
    <property type="entry name" value="ABC_TM1F"/>
    <property type="match status" value="1"/>
</dbReference>
<keyword evidence="4 9" id="KW-0812">Transmembrane</keyword>
<dbReference type="GO" id="GO:0015421">
    <property type="term" value="F:ABC-type oligopeptide transporter activity"/>
    <property type="evidence" value="ECO:0007669"/>
    <property type="project" value="TreeGrafter"/>
</dbReference>
<sequence>MFSVLGKLAWFFKRHWIRYTVAVVLLTGVGIIEIIPPKLIGNTIDSIHMGTITREDMMKTLGVFVAVLISMYITMYIWMYQLFGGAFIIERTMRSRFMRHLLKMTPTFFEKNRTGDLMARATNDLKAISMTAGFGILTLVDSSLFMLTILFVMGFMISWKLTFAALIPLPVIAFIIKKYGKKVHQRFTVAQDAFGEMNDSVLESIQGVRVIRAYVQEEADVERFNKVTEDVFEKNLAVSRIDALFEPTIKILVGMSYLIGLGYGAYMVFHNTITLGELVTFNVYLGMLIWPMIAVGELINVMERGSASLDRVNETLAYEADVKNGEDLVPLSDPGTIRFEDVTFRYPSSESDNLKDINITVKKGETLGIVGRTGSGKTTLLKQLLREYPAGEGRISFSGVAIEDIALEDLQGWIGYVPQDAILFSKTVQENILFGNRLADTDKLNHVMEMASFKNDVEYLPEGLNTLVGEKGVALSGGQKQRVSIARALCVDPEILILDDALSAVDAKTETAIIGNIRKERAGKTTFITTHRLSAVEHADWIIVIDDGMIVDEGRHEDLIARDGWYKEQHERQQIEQNLNDNKAV</sequence>
<dbReference type="RefSeq" id="WP_077363520.1">
    <property type="nucleotide sequence ID" value="NZ_MQMF01000002.1"/>
</dbReference>
<keyword evidence="2" id="KW-0813">Transport</keyword>
<dbReference type="InterPro" id="IPR039421">
    <property type="entry name" value="Type_1_exporter"/>
</dbReference>
<dbReference type="OrthoDB" id="9770415at2"/>
<dbReference type="Pfam" id="PF00664">
    <property type="entry name" value="ABC_membrane"/>
    <property type="match status" value="1"/>
</dbReference>
<keyword evidence="8 9" id="KW-0472">Membrane</keyword>
<reference evidence="12 13" key="1">
    <citation type="submission" date="2016-11" db="EMBL/GenBank/DDBJ databases">
        <authorList>
            <person name="Jaros S."/>
            <person name="Januszkiewicz K."/>
            <person name="Wedrychowicz H."/>
        </authorList>
    </citation>
    <scope>NUCLEOTIDE SEQUENCE [LARGE SCALE GENOMIC DNA]</scope>
    <source>
        <strain evidence="12 13">Con a/3</strain>
    </source>
</reference>
<dbReference type="PANTHER" id="PTHR43394:SF1">
    <property type="entry name" value="ATP-BINDING CASSETTE SUB-FAMILY B MEMBER 10, MITOCHONDRIAL"/>
    <property type="match status" value="1"/>
</dbReference>
<dbReference type="Gene3D" id="3.40.50.300">
    <property type="entry name" value="P-loop containing nucleotide triphosphate hydrolases"/>
    <property type="match status" value="1"/>
</dbReference>
<dbReference type="GO" id="GO:0016887">
    <property type="term" value="F:ATP hydrolysis activity"/>
    <property type="evidence" value="ECO:0007669"/>
    <property type="project" value="InterPro"/>
</dbReference>
<feature type="transmembrane region" description="Helical" evidence="9">
    <location>
        <begin position="249"/>
        <end position="269"/>
    </location>
</feature>
<keyword evidence="6 12" id="KW-0067">ATP-binding</keyword>
<evidence type="ECO:0000256" key="7">
    <source>
        <dbReference type="ARBA" id="ARBA00022989"/>
    </source>
</evidence>
<evidence type="ECO:0000256" key="6">
    <source>
        <dbReference type="ARBA" id="ARBA00022840"/>
    </source>
</evidence>
<keyword evidence="5" id="KW-0547">Nucleotide-binding</keyword>
<organism evidence="12 13">
    <name type="scientific">Fictibacillus arsenicus</name>
    <dbReference type="NCBI Taxonomy" id="255247"/>
    <lineage>
        <taxon>Bacteria</taxon>
        <taxon>Bacillati</taxon>
        <taxon>Bacillota</taxon>
        <taxon>Bacilli</taxon>
        <taxon>Bacillales</taxon>
        <taxon>Fictibacillaceae</taxon>
        <taxon>Fictibacillus</taxon>
    </lineage>
</organism>
<dbReference type="InterPro" id="IPR027417">
    <property type="entry name" value="P-loop_NTPase"/>
</dbReference>
<evidence type="ECO:0000259" key="11">
    <source>
        <dbReference type="PROSITE" id="PS50929"/>
    </source>
</evidence>
<dbReference type="InterPro" id="IPR017871">
    <property type="entry name" value="ABC_transporter-like_CS"/>
</dbReference>
<dbReference type="InterPro" id="IPR003593">
    <property type="entry name" value="AAA+_ATPase"/>
</dbReference>
<dbReference type="GO" id="GO:0005886">
    <property type="term" value="C:plasma membrane"/>
    <property type="evidence" value="ECO:0007669"/>
    <property type="project" value="UniProtKB-SubCell"/>
</dbReference>
<dbReference type="Gene3D" id="1.20.1560.10">
    <property type="entry name" value="ABC transporter type 1, transmembrane domain"/>
    <property type="match status" value="1"/>
</dbReference>
<accession>A0A1V3G9J1</accession>
<feature type="transmembrane region" description="Helical" evidence="9">
    <location>
        <begin position="127"/>
        <end position="151"/>
    </location>
</feature>
<dbReference type="InterPro" id="IPR036640">
    <property type="entry name" value="ABC1_TM_sf"/>
</dbReference>
<dbReference type="InterPro" id="IPR003439">
    <property type="entry name" value="ABC_transporter-like_ATP-bd"/>
</dbReference>
<dbReference type="PROSITE" id="PS00211">
    <property type="entry name" value="ABC_TRANSPORTER_1"/>
    <property type="match status" value="1"/>
</dbReference>
<evidence type="ECO:0000256" key="9">
    <source>
        <dbReference type="SAM" id="Phobius"/>
    </source>
</evidence>
<dbReference type="SMART" id="SM00382">
    <property type="entry name" value="AAA"/>
    <property type="match status" value="1"/>
</dbReference>
<dbReference type="FunFam" id="3.40.50.300:FF:000221">
    <property type="entry name" value="Multidrug ABC transporter ATP-binding protein"/>
    <property type="match status" value="1"/>
</dbReference>
<name>A0A1V3G9J1_9BACL</name>
<dbReference type="SUPFAM" id="SSF52540">
    <property type="entry name" value="P-loop containing nucleoside triphosphate hydrolases"/>
    <property type="match status" value="1"/>
</dbReference>
<evidence type="ECO:0000256" key="2">
    <source>
        <dbReference type="ARBA" id="ARBA00022448"/>
    </source>
</evidence>
<feature type="transmembrane region" description="Helical" evidence="9">
    <location>
        <begin position="157"/>
        <end position="176"/>
    </location>
</feature>
<dbReference type="CDD" id="cd18541">
    <property type="entry name" value="ABC_6TM_TmrB_like"/>
    <property type="match status" value="1"/>
</dbReference>
<feature type="transmembrane region" description="Helical" evidence="9">
    <location>
        <begin position="281"/>
        <end position="301"/>
    </location>
</feature>
<feature type="transmembrane region" description="Helical" evidence="9">
    <location>
        <begin position="16"/>
        <end position="35"/>
    </location>
</feature>
<evidence type="ECO:0000256" key="1">
    <source>
        <dbReference type="ARBA" id="ARBA00004651"/>
    </source>
</evidence>
<evidence type="ECO:0000256" key="5">
    <source>
        <dbReference type="ARBA" id="ARBA00022741"/>
    </source>
</evidence>
<gene>
    <name evidence="12" type="ORF">UN64_13495</name>
</gene>
<evidence type="ECO:0000256" key="8">
    <source>
        <dbReference type="ARBA" id="ARBA00023136"/>
    </source>
</evidence>
<evidence type="ECO:0000259" key="10">
    <source>
        <dbReference type="PROSITE" id="PS50893"/>
    </source>
</evidence>
<dbReference type="InterPro" id="IPR011527">
    <property type="entry name" value="ABC1_TM_dom"/>
</dbReference>
<comment type="subcellular location">
    <subcellularLocation>
        <location evidence="1">Cell membrane</location>
        <topology evidence="1">Multi-pass membrane protein</topology>
    </subcellularLocation>
</comment>
<dbReference type="GO" id="GO:0005524">
    <property type="term" value="F:ATP binding"/>
    <property type="evidence" value="ECO:0007669"/>
    <property type="project" value="UniProtKB-KW"/>
</dbReference>
<keyword evidence="7 9" id="KW-1133">Transmembrane helix</keyword>
<proteinExistence type="predicted"/>
<keyword evidence="3" id="KW-1003">Cell membrane</keyword>
<dbReference type="Proteomes" id="UP000188597">
    <property type="component" value="Unassembled WGS sequence"/>
</dbReference>
<dbReference type="PROSITE" id="PS50893">
    <property type="entry name" value="ABC_TRANSPORTER_2"/>
    <property type="match status" value="1"/>
</dbReference>
<dbReference type="AlphaFoldDB" id="A0A1V3G9J1"/>
<dbReference type="FunFam" id="1.20.1560.10:FF:000011">
    <property type="entry name" value="Multidrug ABC transporter ATP-binding protein"/>
    <property type="match status" value="1"/>
</dbReference>
<dbReference type="SUPFAM" id="SSF90123">
    <property type="entry name" value="ABC transporter transmembrane region"/>
    <property type="match status" value="1"/>
</dbReference>
<evidence type="ECO:0000256" key="4">
    <source>
        <dbReference type="ARBA" id="ARBA00022692"/>
    </source>
</evidence>
<evidence type="ECO:0000313" key="12">
    <source>
        <dbReference type="EMBL" id="OOE13045.1"/>
    </source>
</evidence>
<comment type="caution">
    <text evidence="12">The sequence shown here is derived from an EMBL/GenBank/DDBJ whole genome shotgun (WGS) entry which is preliminary data.</text>
</comment>
<feature type="transmembrane region" description="Helical" evidence="9">
    <location>
        <begin position="63"/>
        <end position="89"/>
    </location>
</feature>